<comment type="caution">
    <text evidence="1">The sequence shown here is derived from an EMBL/GenBank/DDBJ whole genome shotgun (WGS) entry which is preliminary data.</text>
</comment>
<dbReference type="Proteomes" id="UP000288805">
    <property type="component" value="Unassembled WGS sequence"/>
</dbReference>
<evidence type="ECO:0000313" key="1">
    <source>
        <dbReference type="EMBL" id="RVW14096.1"/>
    </source>
</evidence>
<dbReference type="AlphaFoldDB" id="A0A438BT07"/>
<sequence>MVVVVVDVLVVAMVVVRRKEKVHGTADVAIEELSLPIIGEGKVHGTTDLTIENQADKIHGTNRCPCGELSLHIISERGKEVREEVDDELECSPSADKNVVASNLYNEGTTNWDQTILPMLPSSMTAVGLRTLRRLGAPPVSMSLMMTINGVPILTTSLPCVTSNLN</sequence>
<dbReference type="EMBL" id="QGNW01002629">
    <property type="protein sequence ID" value="RVW14096.1"/>
    <property type="molecule type" value="Genomic_DNA"/>
</dbReference>
<proteinExistence type="predicted"/>
<reference evidence="1 2" key="1">
    <citation type="journal article" date="2018" name="PLoS Genet.">
        <title>Population sequencing reveals clonal diversity and ancestral inbreeding in the grapevine cultivar Chardonnay.</title>
        <authorList>
            <person name="Roach M.J."/>
            <person name="Johnson D.L."/>
            <person name="Bohlmann J."/>
            <person name="van Vuuren H.J."/>
            <person name="Jones S.J."/>
            <person name="Pretorius I.S."/>
            <person name="Schmidt S.A."/>
            <person name="Borneman A.R."/>
        </authorList>
    </citation>
    <scope>NUCLEOTIDE SEQUENCE [LARGE SCALE GENOMIC DNA]</scope>
    <source>
        <strain evidence="2">cv. Chardonnay</strain>
        <tissue evidence="1">Leaf</tissue>
    </source>
</reference>
<organism evidence="1 2">
    <name type="scientific">Vitis vinifera</name>
    <name type="common">Grape</name>
    <dbReference type="NCBI Taxonomy" id="29760"/>
    <lineage>
        <taxon>Eukaryota</taxon>
        <taxon>Viridiplantae</taxon>
        <taxon>Streptophyta</taxon>
        <taxon>Embryophyta</taxon>
        <taxon>Tracheophyta</taxon>
        <taxon>Spermatophyta</taxon>
        <taxon>Magnoliopsida</taxon>
        <taxon>eudicotyledons</taxon>
        <taxon>Gunneridae</taxon>
        <taxon>Pentapetalae</taxon>
        <taxon>rosids</taxon>
        <taxon>Vitales</taxon>
        <taxon>Vitaceae</taxon>
        <taxon>Viteae</taxon>
        <taxon>Vitis</taxon>
    </lineage>
</organism>
<protein>
    <submittedName>
        <fullName evidence="1">Uncharacterized protein</fullName>
    </submittedName>
</protein>
<accession>A0A438BT07</accession>
<name>A0A438BT07_VITVI</name>
<gene>
    <name evidence="1" type="ORF">CK203_099157</name>
</gene>
<evidence type="ECO:0000313" key="2">
    <source>
        <dbReference type="Proteomes" id="UP000288805"/>
    </source>
</evidence>